<evidence type="ECO:0000313" key="16">
    <source>
        <dbReference type="Proteomes" id="UP000637720"/>
    </source>
</evidence>
<feature type="site" description="Interaction with substrate tRNA" evidence="10">
    <location>
        <position position="120"/>
    </location>
</feature>
<keyword evidence="5 10" id="KW-0819">tRNA processing</keyword>
<evidence type="ECO:0000256" key="7">
    <source>
        <dbReference type="ARBA" id="ARBA00022840"/>
    </source>
</evidence>
<evidence type="ECO:0000256" key="10">
    <source>
        <dbReference type="HAMAP-Rule" id="MF_00185"/>
    </source>
</evidence>
<dbReference type="Gene3D" id="1.10.20.140">
    <property type="match status" value="1"/>
</dbReference>
<evidence type="ECO:0000256" key="11">
    <source>
        <dbReference type="RuleBase" id="RU003783"/>
    </source>
</evidence>
<proteinExistence type="inferred from homology"/>
<protein>
    <recommendedName>
        <fullName evidence="10">tRNA dimethylallyltransferase</fullName>
        <ecNumber evidence="10">2.5.1.75</ecNumber>
    </recommendedName>
    <alternativeName>
        <fullName evidence="10">Dimethylallyl diphosphate:tRNA dimethylallyltransferase</fullName>
        <shortName evidence="10">DMAPP:tRNA dimethylallyltransferase</shortName>
        <shortName evidence="10">DMATase</shortName>
    </alternativeName>
    <alternativeName>
        <fullName evidence="10">Isopentenyl-diphosphate:tRNA isopentenyltransferase</fullName>
        <shortName evidence="10">IPP transferase</shortName>
        <shortName evidence="10">IPPT</shortName>
        <shortName evidence="10">IPTase</shortName>
    </alternativeName>
</protein>
<organism evidence="15 16">
    <name type="scientific">Calditerricola satsumensis</name>
    <dbReference type="NCBI Taxonomy" id="373054"/>
    <lineage>
        <taxon>Bacteria</taxon>
        <taxon>Bacillati</taxon>
        <taxon>Bacillota</taxon>
        <taxon>Bacilli</taxon>
        <taxon>Bacillales</taxon>
        <taxon>Bacillaceae</taxon>
        <taxon>Calditerricola</taxon>
    </lineage>
</organism>
<keyword evidence="7 10" id="KW-0067">ATP-binding</keyword>
<comment type="function">
    <text evidence="2 10 12">Catalyzes the transfer of a dimethylallyl group onto the adenine at position 37 in tRNAs that read codons beginning with uridine, leading to the formation of N6-(dimethylallyl)adenosine (i(6)A).</text>
</comment>
<reference evidence="15" key="1">
    <citation type="journal article" date="2014" name="Int. J. Syst. Evol. Microbiol.">
        <title>Complete genome sequence of Corynebacterium casei LMG S-19264T (=DSM 44701T), isolated from a smear-ripened cheese.</title>
        <authorList>
            <consortium name="US DOE Joint Genome Institute (JGI-PGF)"/>
            <person name="Walter F."/>
            <person name="Albersmeier A."/>
            <person name="Kalinowski J."/>
            <person name="Ruckert C."/>
        </authorList>
    </citation>
    <scope>NUCLEOTIDE SEQUENCE</scope>
    <source>
        <strain evidence="15">JCM 14719</strain>
    </source>
</reference>
<evidence type="ECO:0000256" key="6">
    <source>
        <dbReference type="ARBA" id="ARBA00022741"/>
    </source>
</evidence>
<dbReference type="InterPro" id="IPR027417">
    <property type="entry name" value="P-loop_NTPase"/>
</dbReference>
<dbReference type="Proteomes" id="UP000637720">
    <property type="component" value="Unassembled WGS sequence"/>
</dbReference>
<dbReference type="GO" id="GO:0005524">
    <property type="term" value="F:ATP binding"/>
    <property type="evidence" value="ECO:0007669"/>
    <property type="project" value="UniProtKB-UniRule"/>
</dbReference>
<dbReference type="EMBL" id="BMOF01000008">
    <property type="protein sequence ID" value="GGJ95493.1"/>
    <property type="molecule type" value="Genomic_DNA"/>
</dbReference>
<dbReference type="Gene3D" id="3.40.50.300">
    <property type="entry name" value="P-loop containing nucleotide triphosphate hydrolases"/>
    <property type="match status" value="1"/>
</dbReference>
<keyword evidence="16" id="KW-1185">Reference proteome</keyword>
<dbReference type="Pfam" id="PF01715">
    <property type="entry name" value="IPPT"/>
    <property type="match status" value="1"/>
</dbReference>
<keyword evidence="8 10" id="KW-0460">Magnesium</keyword>
<evidence type="ECO:0000313" key="15">
    <source>
        <dbReference type="EMBL" id="GGJ95493.1"/>
    </source>
</evidence>
<accession>A0A8J3B7Q7</accession>
<dbReference type="GO" id="GO:0052381">
    <property type="term" value="F:tRNA dimethylallyltransferase activity"/>
    <property type="evidence" value="ECO:0007669"/>
    <property type="project" value="UniProtKB-UniRule"/>
</dbReference>
<evidence type="ECO:0000256" key="5">
    <source>
        <dbReference type="ARBA" id="ARBA00022694"/>
    </source>
</evidence>
<dbReference type="AlphaFoldDB" id="A0A8J3B7Q7"/>
<evidence type="ECO:0000256" key="3">
    <source>
        <dbReference type="ARBA" id="ARBA00005842"/>
    </source>
</evidence>
<evidence type="ECO:0000256" key="12">
    <source>
        <dbReference type="RuleBase" id="RU003784"/>
    </source>
</evidence>
<evidence type="ECO:0000256" key="8">
    <source>
        <dbReference type="ARBA" id="ARBA00022842"/>
    </source>
</evidence>
<evidence type="ECO:0000256" key="2">
    <source>
        <dbReference type="ARBA" id="ARBA00003213"/>
    </source>
</evidence>
<keyword evidence="4 10" id="KW-0808">Transferase</keyword>
<dbReference type="HAMAP" id="MF_00185">
    <property type="entry name" value="IPP_trans"/>
    <property type="match status" value="1"/>
</dbReference>
<dbReference type="PANTHER" id="PTHR11088:SF60">
    <property type="entry name" value="TRNA DIMETHYLALLYLTRANSFERASE"/>
    <property type="match status" value="1"/>
</dbReference>
<dbReference type="FunFam" id="1.10.20.140:FF:000001">
    <property type="entry name" value="tRNA dimethylallyltransferase"/>
    <property type="match status" value="1"/>
</dbReference>
<feature type="region of interest" description="Interaction with substrate tRNA" evidence="10">
    <location>
        <begin position="54"/>
        <end position="57"/>
    </location>
</feature>
<evidence type="ECO:0000256" key="13">
    <source>
        <dbReference type="RuleBase" id="RU003785"/>
    </source>
</evidence>
<dbReference type="PANTHER" id="PTHR11088">
    <property type="entry name" value="TRNA DIMETHYLALLYLTRANSFERASE"/>
    <property type="match status" value="1"/>
</dbReference>
<dbReference type="EC" id="2.5.1.75" evidence="10"/>
<evidence type="ECO:0000256" key="1">
    <source>
        <dbReference type="ARBA" id="ARBA00001946"/>
    </source>
</evidence>
<name>A0A8J3B7Q7_9BACI</name>
<evidence type="ECO:0000256" key="4">
    <source>
        <dbReference type="ARBA" id="ARBA00022679"/>
    </source>
</evidence>
<feature type="site" description="Interaction with substrate tRNA" evidence="10">
    <location>
        <position position="143"/>
    </location>
</feature>
<dbReference type="GO" id="GO:0006400">
    <property type="term" value="P:tRNA modification"/>
    <property type="evidence" value="ECO:0007669"/>
    <property type="project" value="TreeGrafter"/>
</dbReference>
<comment type="caution">
    <text evidence="15">The sequence shown here is derived from an EMBL/GenBank/DDBJ whole genome shotgun (WGS) entry which is preliminary data.</text>
</comment>
<evidence type="ECO:0000256" key="9">
    <source>
        <dbReference type="ARBA" id="ARBA00049563"/>
    </source>
</evidence>
<comment type="cofactor">
    <cofactor evidence="1 10">
        <name>Mg(2+)</name>
        <dbReference type="ChEBI" id="CHEBI:18420"/>
    </cofactor>
</comment>
<comment type="subunit">
    <text evidence="10">Monomer.</text>
</comment>
<feature type="binding site" evidence="10">
    <location>
        <begin position="31"/>
        <end position="36"/>
    </location>
    <ligand>
        <name>substrate</name>
    </ligand>
</feature>
<dbReference type="RefSeq" id="WP_054672663.1">
    <property type="nucleotide sequence ID" value="NZ_BMOF01000008.1"/>
</dbReference>
<comment type="similarity">
    <text evidence="3 10 13">Belongs to the IPP transferase family.</text>
</comment>
<feature type="binding site" evidence="10">
    <location>
        <begin position="29"/>
        <end position="36"/>
    </location>
    <ligand>
        <name>ATP</name>
        <dbReference type="ChEBI" id="CHEBI:30616"/>
    </ligand>
</feature>
<dbReference type="NCBIfam" id="TIGR00174">
    <property type="entry name" value="miaA"/>
    <property type="match status" value="1"/>
</dbReference>
<keyword evidence="6 10" id="KW-0547">Nucleotide-binding</keyword>
<dbReference type="InterPro" id="IPR039657">
    <property type="entry name" value="Dimethylallyltransferase"/>
</dbReference>
<sequence length="334" mass="37701">MTAHAPRNGARRQDATAPPERQRLVAIVGPTAVGKTDVSLVLARRFGGEILSGDSMQVYRGMDIGTAKVDPAIRAEIPHHLIDILDPDEPFSVAQFQALAVPLIADINRRGRLPILVGGTGLYVRAVVQGYRFSNAPADPALREKWRRFAETHGNEALHAKLREIDPETAARLHPNDVRRIIRALEIYEQTGRTMAEFQRDKERPSPYDLLLIGLTMDRRVLYARINERVDRMIAAGLVDEVRRLVARGFDERATAMQGLGYKELLPYLRGEISLDEAVEAIKRRTRQFAKRQLTWFRHMPGIVWSDMTDPAARAEQIEQICRLVAGKFFARAE</sequence>
<evidence type="ECO:0000256" key="14">
    <source>
        <dbReference type="SAM" id="MobiDB-lite"/>
    </source>
</evidence>
<feature type="region of interest" description="Disordered" evidence="14">
    <location>
        <begin position="1"/>
        <end position="20"/>
    </location>
</feature>
<dbReference type="InterPro" id="IPR018022">
    <property type="entry name" value="IPT"/>
</dbReference>
<reference evidence="15" key="2">
    <citation type="submission" date="2020-09" db="EMBL/GenBank/DDBJ databases">
        <authorList>
            <person name="Sun Q."/>
            <person name="Ohkuma M."/>
        </authorList>
    </citation>
    <scope>NUCLEOTIDE SEQUENCE</scope>
    <source>
        <strain evidence="15">JCM 14719</strain>
    </source>
</reference>
<gene>
    <name evidence="10 15" type="primary">miaA</name>
    <name evidence="15" type="ORF">GCM10007043_06670</name>
</gene>
<comment type="catalytic activity">
    <reaction evidence="9 10 11">
        <text>adenosine(37) in tRNA + dimethylallyl diphosphate = N(6)-dimethylallyladenosine(37) in tRNA + diphosphate</text>
        <dbReference type="Rhea" id="RHEA:26482"/>
        <dbReference type="Rhea" id="RHEA-COMP:10162"/>
        <dbReference type="Rhea" id="RHEA-COMP:10375"/>
        <dbReference type="ChEBI" id="CHEBI:33019"/>
        <dbReference type="ChEBI" id="CHEBI:57623"/>
        <dbReference type="ChEBI" id="CHEBI:74411"/>
        <dbReference type="ChEBI" id="CHEBI:74415"/>
        <dbReference type="EC" id="2.5.1.75"/>
    </reaction>
</comment>
<comment type="caution">
    <text evidence="10">Lacks conserved residue(s) required for the propagation of feature annotation.</text>
</comment>
<dbReference type="SUPFAM" id="SSF52540">
    <property type="entry name" value="P-loop containing nucleoside triphosphate hydrolases"/>
    <property type="match status" value="2"/>
</dbReference>